<dbReference type="EMBL" id="MF782455">
    <property type="protein sequence ID" value="ATZ80628.1"/>
    <property type="molecule type" value="Genomic_DNA"/>
</dbReference>
<feature type="transmembrane region" description="Helical" evidence="1">
    <location>
        <begin position="140"/>
        <end position="158"/>
    </location>
</feature>
<reference evidence="2" key="1">
    <citation type="journal article" date="2017" name="Elife">
        <title>The kinetoplastid-infecting Bodo saltans virus (BsV), a window into the most abundant giant viruses in the sea.</title>
        <authorList>
            <person name="Deeg C.M."/>
            <person name="Chow C.-E.T."/>
            <person name="Suttle C.A."/>
        </authorList>
    </citation>
    <scope>NUCLEOTIDE SEQUENCE</scope>
    <source>
        <strain evidence="2">NG1</strain>
    </source>
</reference>
<keyword evidence="1" id="KW-0472">Membrane</keyword>
<accession>A0A2H4UUN9</accession>
<feature type="transmembrane region" description="Helical" evidence="1">
    <location>
        <begin position="87"/>
        <end position="105"/>
    </location>
</feature>
<evidence type="ECO:0000313" key="2">
    <source>
        <dbReference type="EMBL" id="ATZ80628.1"/>
    </source>
</evidence>
<dbReference type="Proteomes" id="UP000240325">
    <property type="component" value="Segment"/>
</dbReference>
<evidence type="ECO:0000256" key="1">
    <source>
        <dbReference type="SAM" id="Phobius"/>
    </source>
</evidence>
<feature type="transmembrane region" description="Helical" evidence="1">
    <location>
        <begin position="30"/>
        <end position="56"/>
    </location>
</feature>
<name>A0A2H4UUN9_9VIRU</name>
<evidence type="ECO:0000313" key="3">
    <source>
        <dbReference type="Proteomes" id="UP000240325"/>
    </source>
</evidence>
<gene>
    <name evidence="2" type="ORF">BMW23_0581</name>
</gene>
<keyword evidence="1" id="KW-0812">Transmembrane</keyword>
<proteinExistence type="predicted"/>
<feature type="transmembrane region" description="Helical" evidence="1">
    <location>
        <begin position="117"/>
        <end position="134"/>
    </location>
</feature>
<organism evidence="2">
    <name type="scientific">Bodo saltans virus</name>
    <dbReference type="NCBI Taxonomy" id="2024608"/>
    <lineage>
        <taxon>Viruses</taxon>
        <taxon>Varidnaviria</taxon>
        <taxon>Bamfordvirae</taxon>
        <taxon>Nucleocytoviricota</taxon>
        <taxon>Megaviricetes</taxon>
        <taxon>Imitervirales</taxon>
        <taxon>Mimiviridae</taxon>
        <taxon>Klosneuvirinae</taxon>
        <taxon>Theiavirus</taxon>
        <taxon>Theiavirus salishense</taxon>
    </lineage>
</organism>
<keyword evidence="3" id="KW-1185">Reference proteome</keyword>
<protein>
    <submittedName>
        <fullName evidence="2">Uncharacterized protein</fullName>
    </submittedName>
</protein>
<sequence>MLNLKAIYIYAKKDIAETYKKIITNPKFELLICCVSIIMIIILGIFALFLCANIFVNLLDILNINQNDMKSCKKKGWKPCDFMTSKIPIKCLLILFDIFIFVHLITNINKNDVKIKAVFLYVILNSLLSIYLNVDKITLYLHTIVICVNCLIMLLYYVPKQIKNVKNDIDCIKEELVEIIVEEEHKKEDNIVIENDNMVKK</sequence>
<keyword evidence="1" id="KW-1133">Transmembrane helix</keyword>